<keyword evidence="5" id="KW-0560">Oxidoreductase</keyword>
<proteinExistence type="predicted"/>
<dbReference type="PANTHER" id="PTHR43004:SF19">
    <property type="entry name" value="BINDING MONOOXYGENASE, PUTATIVE (JCVI)-RELATED"/>
    <property type="match status" value="1"/>
</dbReference>
<dbReference type="EMBL" id="BAAALV010000003">
    <property type="protein sequence ID" value="GAA1915666.1"/>
    <property type="molecule type" value="Genomic_DNA"/>
</dbReference>
<keyword evidence="6" id="KW-1185">Reference proteome</keyword>
<evidence type="ECO:0000313" key="5">
    <source>
        <dbReference type="EMBL" id="GAA1915666.1"/>
    </source>
</evidence>
<comment type="caution">
    <text evidence="5">The sequence shown here is derived from an EMBL/GenBank/DDBJ whole genome shotgun (WGS) entry which is preliminary data.</text>
</comment>
<dbReference type="Gene3D" id="3.30.70.2450">
    <property type="match status" value="1"/>
</dbReference>
<dbReference type="InterPro" id="IPR036188">
    <property type="entry name" value="FAD/NAD-bd_sf"/>
</dbReference>
<accession>A0ABN2PCX8</accession>
<sequence>MPEVIVAGAGPTGIFLASELRLHGVDVVVLDKEPEPNTVIRALGLHSRSIEIMDQRGLGEHFAAAGTRYPLDGFFAGILRPAPELDTTHPYVLGIPQTETETLLTRRALELGVDIRRGSELTGLVQDGAGVSAVLADGSELRARYLVGCDGGRSTVRSLAGIGFPGEPSRREFLLGEVELSAAPEEVAAVSARVRETHRDFGVGPVGGGAYRVVVPAHGVAEDRAVPPDLQDLKQQLRAYAGTDFGARSPRWISRFGDATRLAEAYRAGRVFLAGDAAHVHPPFGGQGLNLGLQDALNLGWKLAAAVNGWAPDALLDTYFTERHPVAADVLNITRAQSELVSTEPGPQAVRKLLTELMEFDDVNRHVIGKITALDVRYDFGPAPDLVGRRQRDIRLGRGTLYERMRTGRGVLLDRTGELFLEGWEDRVDAIVEPESDPQTPSLLLRPDGHIVWLEGEPDDDGGISAASQADLVDALETWFGPASLPSMVQLAGLG</sequence>
<protein>
    <submittedName>
        <fullName evidence="5">Rifampin monooxygenase</fullName>
    </submittedName>
</protein>
<name>A0ABN2PCX8_9MICC</name>
<evidence type="ECO:0000256" key="3">
    <source>
        <dbReference type="ARBA" id="ARBA00022827"/>
    </source>
</evidence>
<dbReference type="InterPro" id="IPR002938">
    <property type="entry name" value="FAD-bd"/>
</dbReference>
<keyword evidence="2" id="KW-0285">Flavoprotein</keyword>
<dbReference type="Gene3D" id="3.40.30.120">
    <property type="match status" value="1"/>
</dbReference>
<reference evidence="5 6" key="1">
    <citation type="journal article" date="2019" name="Int. J. Syst. Evol. Microbiol.">
        <title>The Global Catalogue of Microorganisms (GCM) 10K type strain sequencing project: providing services to taxonomists for standard genome sequencing and annotation.</title>
        <authorList>
            <consortium name="The Broad Institute Genomics Platform"/>
            <consortium name="The Broad Institute Genome Sequencing Center for Infectious Disease"/>
            <person name="Wu L."/>
            <person name="Ma J."/>
        </authorList>
    </citation>
    <scope>NUCLEOTIDE SEQUENCE [LARGE SCALE GENOMIC DNA]</scope>
    <source>
        <strain evidence="5 6">JCM 13316</strain>
    </source>
</reference>
<keyword evidence="3" id="KW-0274">FAD</keyword>
<evidence type="ECO:0000256" key="2">
    <source>
        <dbReference type="ARBA" id="ARBA00022630"/>
    </source>
</evidence>
<evidence type="ECO:0000313" key="6">
    <source>
        <dbReference type="Proteomes" id="UP001500784"/>
    </source>
</evidence>
<dbReference type="Pfam" id="PF21274">
    <property type="entry name" value="Rng_hyd_C"/>
    <property type="match status" value="1"/>
</dbReference>
<dbReference type="GO" id="GO:0004497">
    <property type="term" value="F:monooxygenase activity"/>
    <property type="evidence" value="ECO:0007669"/>
    <property type="project" value="UniProtKB-KW"/>
</dbReference>
<dbReference type="RefSeq" id="WP_152229198.1">
    <property type="nucleotide sequence ID" value="NZ_BAAALV010000003.1"/>
</dbReference>
<evidence type="ECO:0000259" key="4">
    <source>
        <dbReference type="Pfam" id="PF01494"/>
    </source>
</evidence>
<keyword evidence="5" id="KW-0503">Monooxygenase</keyword>
<dbReference type="PRINTS" id="PR00420">
    <property type="entry name" value="RNGMNOXGNASE"/>
</dbReference>
<dbReference type="PANTHER" id="PTHR43004">
    <property type="entry name" value="TRK SYSTEM POTASSIUM UPTAKE PROTEIN"/>
    <property type="match status" value="1"/>
</dbReference>
<dbReference type="Proteomes" id="UP001500784">
    <property type="component" value="Unassembled WGS sequence"/>
</dbReference>
<gene>
    <name evidence="5" type="primary">rox</name>
    <name evidence="5" type="ORF">GCM10009688_20790</name>
</gene>
<dbReference type="Pfam" id="PF01494">
    <property type="entry name" value="FAD_binding_3"/>
    <property type="match status" value="1"/>
</dbReference>
<dbReference type="Gene3D" id="3.50.50.60">
    <property type="entry name" value="FAD/NAD(P)-binding domain"/>
    <property type="match status" value="1"/>
</dbReference>
<comment type="cofactor">
    <cofactor evidence="1">
        <name>FAD</name>
        <dbReference type="ChEBI" id="CHEBI:57692"/>
    </cofactor>
</comment>
<evidence type="ECO:0000256" key="1">
    <source>
        <dbReference type="ARBA" id="ARBA00001974"/>
    </source>
</evidence>
<organism evidence="5 6">
    <name type="scientific">Arthrobacter gandavensis</name>
    <dbReference type="NCBI Taxonomy" id="169960"/>
    <lineage>
        <taxon>Bacteria</taxon>
        <taxon>Bacillati</taxon>
        <taxon>Actinomycetota</taxon>
        <taxon>Actinomycetes</taxon>
        <taxon>Micrococcales</taxon>
        <taxon>Micrococcaceae</taxon>
        <taxon>Arthrobacter</taxon>
    </lineage>
</organism>
<dbReference type="SUPFAM" id="SSF51905">
    <property type="entry name" value="FAD/NAD(P)-binding domain"/>
    <property type="match status" value="1"/>
</dbReference>
<dbReference type="InterPro" id="IPR050641">
    <property type="entry name" value="RIFMO-like"/>
</dbReference>
<feature type="domain" description="FAD-binding" evidence="4">
    <location>
        <begin position="3"/>
        <end position="332"/>
    </location>
</feature>